<evidence type="ECO:0000313" key="2">
    <source>
        <dbReference type="EMBL" id="CAA7261911.1"/>
    </source>
</evidence>
<feature type="region of interest" description="Disordered" evidence="1">
    <location>
        <begin position="72"/>
        <end position="112"/>
    </location>
</feature>
<protein>
    <submittedName>
        <fullName evidence="2">Uncharacterized protein</fullName>
    </submittedName>
</protein>
<feature type="region of interest" description="Disordered" evidence="1">
    <location>
        <begin position="1"/>
        <end position="40"/>
    </location>
</feature>
<feature type="compositionally biased region" description="Polar residues" evidence="1">
    <location>
        <begin position="98"/>
        <end position="112"/>
    </location>
</feature>
<organism evidence="2 3">
    <name type="scientific">Cyclocybe aegerita</name>
    <name type="common">Black poplar mushroom</name>
    <name type="synonym">Agrocybe aegerita</name>
    <dbReference type="NCBI Taxonomy" id="1973307"/>
    <lineage>
        <taxon>Eukaryota</taxon>
        <taxon>Fungi</taxon>
        <taxon>Dikarya</taxon>
        <taxon>Basidiomycota</taxon>
        <taxon>Agaricomycotina</taxon>
        <taxon>Agaricomycetes</taxon>
        <taxon>Agaricomycetidae</taxon>
        <taxon>Agaricales</taxon>
        <taxon>Agaricineae</taxon>
        <taxon>Bolbitiaceae</taxon>
        <taxon>Cyclocybe</taxon>
    </lineage>
</organism>
<evidence type="ECO:0000313" key="3">
    <source>
        <dbReference type="Proteomes" id="UP000467700"/>
    </source>
</evidence>
<gene>
    <name evidence="2" type="ORF">AAE3_LOCUS4245</name>
</gene>
<evidence type="ECO:0000256" key="1">
    <source>
        <dbReference type="SAM" id="MobiDB-lite"/>
    </source>
</evidence>
<sequence>MQAVDDLGRPASPSHIPASKKRKGVDRLVPPPPQKKSKVAYSCPGLPLLINHTTKPKPHPTTWAGIARQAALMPPLPPGLGPQHRRPSPPPSFPTGPMKTSTHHSIPSFTSEGPTRKQVLVSFGGTPPNLTKFFTKSAVRAANGYLRDGRSMLKVTSIVHAYALLLVTPAVASPSDLDILHNFIHKSLPTAPSEILISMPRLEHDLQGPSDHVPICTDLDIGPEPPGSGRRTIKPGTPVTKEGIEALADAIAMAFSDVWLAHSTESKPTKRSKYWWTDECSEKFGVYQLSRSLADYNKFKKVSLWDLMEWVKQHKLPPCEAIHNGDQPCHDMDDLWDTLHSTYNLASGCEYNTSVLDELPDEPVSVLDAARSLSTNTYATQPGY</sequence>
<name>A0A8S0VY62_CYCAE</name>
<proteinExistence type="predicted"/>
<dbReference type="OrthoDB" id="412006at2759"/>
<dbReference type="EMBL" id="CACVBS010000035">
    <property type="protein sequence ID" value="CAA7261911.1"/>
    <property type="molecule type" value="Genomic_DNA"/>
</dbReference>
<accession>A0A8S0VY62</accession>
<dbReference type="Proteomes" id="UP000467700">
    <property type="component" value="Unassembled WGS sequence"/>
</dbReference>
<reference evidence="2 3" key="1">
    <citation type="submission" date="2020-01" db="EMBL/GenBank/DDBJ databases">
        <authorList>
            <person name="Gupta K D."/>
        </authorList>
    </citation>
    <scope>NUCLEOTIDE SEQUENCE [LARGE SCALE GENOMIC DNA]</scope>
</reference>
<dbReference type="AlphaFoldDB" id="A0A8S0VY62"/>
<keyword evidence="3" id="KW-1185">Reference proteome</keyword>
<comment type="caution">
    <text evidence="2">The sequence shown here is derived from an EMBL/GenBank/DDBJ whole genome shotgun (WGS) entry which is preliminary data.</text>
</comment>